<evidence type="ECO:0000256" key="3">
    <source>
        <dbReference type="ARBA" id="ARBA00011890"/>
    </source>
</evidence>
<dbReference type="CDD" id="cd02440">
    <property type="entry name" value="AdoMet_MTases"/>
    <property type="match status" value="1"/>
</dbReference>
<dbReference type="PANTHER" id="PTHR11579:SF0">
    <property type="entry name" value="PROTEIN-L-ISOASPARTATE(D-ASPARTATE) O-METHYLTRANSFERASE"/>
    <property type="match status" value="1"/>
</dbReference>
<dbReference type="EMBL" id="BTSY01000001">
    <property type="protein sequence ID" value="GMT11050.1"/>
    <property type="molecule type" value="Genomic_DNA"/>
</dbReference>
<dbReference type="InterPro" id="IPR000682">
    <property type="entry name" value="PCMT"/>
</dbReference>
<keyword evidence="4" id="KW-0963">Cytoplasm</keyword>
<evidence type="ECO:0000256" key="5">
    <source>
        <dbReference type="ARBA" id="ARBA00022603"/>
    </source>
</evidence>
<dbReference type="Proteomes" id="UP001432322">
    <property type="component" value="Unassembled WGS sequence"/>
</dbReference>
<dbReference type="EC" id="2.1.1.77" evidence="3"/>
<comment type="catalytic activity">
    <reaction evidence="10">
        <text>[protein]-L-isoaspartate + S-adenosyl-L-methionine = [protein]-L-isoaspartate alpha-methyl ester + S-adenosyl-L-homocysteine</text>
        <dbReference type="Rhea" id="RHEA:12705"/>
        <dbReference type="Rhea" id="RHEA-COMP:12143"/>
        <dbReference type="Rhea" id="RHEA-COMP:12144"/>
        <dbReference type="ChEBI" id="CHEBI:57856"/>
        <dbReference type="ChEBI" id="CHEBI:59789"/>
        <dbReference type="ChEBI" id="CHEBI:90596"/>
        <dbReference type="ChEBI" id="CHEBI:90598"/>
        <dbReference type="EC" id="2.1.1.77"/>
    </reaction>
    <physiologicalReaction direction="left-to-right" evidence="10">
        <dbReference type="Rhea" id="RHEA:12706"/>
    </physiologicalReaction>
</comment>
<comment type="caution">
    <text evidence="13">The sequence shown here is derived from an EMBL/GenBank/DDBJ whole genome shotgun (WGS) entry which is preliminary data.</text>
</comment>
<evidence type="ECO:0000256" key="2">
    <source>
        <dbReference type="ARBA" id="ARBA00005369"/>
    </source>
</evidence>
<dbReference type="GO" id="GO:0032259">
    <property type="term" value="P:methylation"/>
    <property type="evidence" value="ECO:0007669"/>
    <property type="project" value="UniProtKB-KW"/>
</dbReference>
<evidence type="ECO:0000256" key="6">
    <source>
        <dbReference type="ARBA" id="ARBA00022679"/>
    </source>
</evidence>
<evidence type="ECO:0000256" key="9">
    <source>
        <dbReference type="ARBA" id="ARBA00031350"/>
    </source>
</evidence>
<feature type="non-terminal residue" evidence="13">
    <location>
        <position position="223"/>
    </location>
</feature>
<evidence type="ECO:0000256" key="10">
    <source>
        <dbReference type="ARBA" id="ARBA00035815"/>
    </source>
</evidence>
<dbReference type="NCBIfam" id="TIGR00080">
    <property type="entry name" value="pimt"/>
    <property type="match status" value="1"/>
</dbReference>
<reference evidence="13" key="1">
    <citation type="submission" date="2023-10" db="EMBL/GenBank/DDBJ databases">
        <title>Genome assembly of Pristionchus species.</title>
        <authorList>
            <person name="Yoshida K."/>
            <person name="Sommer R.J."/>
        </authorList>
    </citation>
    <scope>NUCLEOTIDE SEQUENCE</scope>
    <source>
        <strain evidence="13">RS5133</strain>
    </source>
</reference>
<keyword evidence="7" id="KW-0949">S-adenosyl-L-methionine</keyword>
<evidence type="ECO:0000256" key="1">
    <source>
        <dbReference type="ARBA" id="ARBA00004496"/>
    </source>
</evidence>
<sequence length="223" mass="24438">MAWRCNGRSNAEMVEALRDAGLITSRRVEEAMMAVDRGDFAPNQPYRDSPQGIGYHATITAPHMHANALERLHEHLFEGAKALDVGSGSGYLTAAMAVMVGPRGKVVGIEHIPQLVEMGRRNIEKHHGHLLRSGCIELVEGDGRVGKPIDGGYNAIHVGAAAPTIPMELVRQLADGGRMVVPVGTSSEHQDFIQIDREGDQFRQRKLHGVIYVPLTSREEQLR</sequence>
<dbReference type="Pfam" id="PF01135">
    <property type="entry name" value="PCMT"/>
    <property type="match status" value="1"/>
</dbReference>
<evidence type="ECO:0000256" key="7">
    <source>
        <dbReference type="ARBA" id="ARBA00022691"/>
    </source>
</evidence>
<protein>
    <recommendedName>
        <fullName evidence="11">Protein-L-isoaspartate(D-aspartate) O-methyltransferase</fullName>
        <ecNumber evidence="3">2.1.1.77</ecNumber>
    </recommendedName>
    <alternativeName>
        <fullName evidence="9">L-isoaspartyl protein carboxyl methyltransferase</fullName>
    </alternativeName>
    <alternativeName>
        <fullName evidence="12">Protein L-isoaspartyl/D-aspartyl methyltransferase</fullName>
    </alternativeName>
    <alternativeName>
        <fullName evidence="8">Protein-beta-aspartate methyltransferase</fullName>
    </alternativeName>
</protein>
<dbReference type="AlphaFoldDB" id="A0AAV5UXX2"/>
<accession>A0AAV5UXX2</accession>
<evidence type="ECO:0000256" key="11">
    <source>
        <dbReference type="ARBA" id="ARBA00040923"/>
    </source>
</evidence>
<dbReference type="FunFam" id="3.40.50.150:FF:000027">
    <property type="entry name" value="Protein-L-isoaspartate O-methyltransferase"/>
    <property type="match status" value="1"/>
</dbReference>
<organism evidence="13 14">
    <name type="scientific">Pristionchus fissidentatus</name>
    <dbReference type="NCBI Taxonomy" id="1538716"/>
    <lineage>
        <taxon>Eukaryota</taxon>
        <taxon>Metazoa</taxon>
        <taxon>Ecdysozoa</taxon>
        <taxon>Nematoda</taxon>
        <taxon>Chromadorea</taxon>
        <taxon>Rhabditida</taxon>
        <taxon>Rhabditina</taxon>
        <taxon>Diplogasteromorpha</taxon>
        <taxon>Diplogasteroidea</taxon>
        <taxon>Neodiplogasteridae</taxon>
        <taxon>Pristionchus</taxon>
    </lineage>
</organism>
<dbReference type="SUPFAM" id="SSF53335">
    <property type="entry name" value="S-adenosyl-L-methionine-dependent methyltransferases"/>
    <property type="match status" value="1"/>
</dbReference>
<keyword evidence="5" id="KW-0489">Methyltransferase</keyword>
<dbReference type="GO" id="GO:0004719">
    <property type="term" value="F:protein-L-isoaspartate (D-aspartate) O-methyltransferase activity"/>
    <property type="evidence" value="ECO:0007669"/>
    <property type="project" value="UniProtKB-EC"/>
</dbReference>
<evidence type="ECO:0000313" key="13">
    <source>
        <dbReference type="EMBL" id="GMT11050.1"/>
    </source>
</evidence>
<comment type="subcellular location">
    <subcellularLocation>
        <location evidence="1">Cytoplasm</location>
    </subcellularLocation>
</comment>
<dbReference type="InterPro" id="IPR029063">
    <property type="entry name" value="SAM-dependent_MTases_sf"/>
</dbReference>
<dbReference type="Gene3D" id="3.40.50.150">
    <property type="entry name" value="Vaccinia Virus protein VP39"/>
    <property type="match status" value="1"/>
</dbReference>
<evidence type="ECO:0000256" key="4">
    <source>
        <dbReference type="ARBA" id="ARBA00022490"/>
    </source>
</evidence>
<gene>
    <name evidence="13" type="ORF">PFISCL1PPCAC_2347</name>
</gene>
<keyword evidence="6" id="KW-0808">Transferase</keyword>
<comment type="similarity">
    <text evidence="2">Belongs to the methyltransferase superfamily. L-isoaspartyl/D-aspartyl protein methyltransferase family.</text>
</comment>
<dbReference type="GO" id="GO:0005737">
    <property type="term" value="C:cytoplasm"/>
    <property type="evidence" value="ECO:0007669"/>
    <property type="project" value="UniProtKB-SubCell"/>
</dbReference>
<dbReference type="PANTHER" id="PTHR11579">
    <property type="entry name" value="PROTEIN-L-ISOASPARTATE O-METHYLTRANSFERASE"/>
    <property type="match status" value="1"/>
</dbReference>
<evidence type="ECO:0000256" key="8">
    <source>
        <dbReference type="ARBA" id="ARBA00031323"/>
    </source>
</evidence>
<keyword evidence="14" id="KW-1185">Reference proteome</keyword>
<name>A0AAV5UXX2_9BILA</name>
<proteinExistence type="inferred from homology"/>
<evidence type="ECO:0000313" key="14">
    <source>
        <dbReference type="Proteomes" id="UP001432322"/>
    </source>
</evidence>
<evidence type="ECO:0000256" key="12">
    <source>
        <dbReference type="ARBA" id="ARBA00042126"/>
    </source>
</evidence>